<dbReference type="AlphaFoldDB" id="A0A9J5WQ24"/>
<proteinExistence type="predicted"/>
<keyword evidence="2" id="KW-1185">Reference proteome</keyword>
<name>A0A9J5WQ24_SOLCO</name>
<dbReference type="Proteomes" id="UP000824120">
    <property type="component" value="Chromosome 11"/>
</dbReference>
<gene>
    <name evidence="1" type="ORF">H5410_057840</name>
</gene>
<organism evidence="1 2">
    <name type="scientific">Solanum commersonii</name>
    <name type="common">Commerson's wild potato</name>
    <name type="synonym">Commerson's nightshade</name>
    <dbReference type="NCBI Taxonomy" id="4109"/>
    <lineage>
        <taxon>Eukaryota</taxon>
        <taxon>Viridiplantae</taxon>
        <taxon>Streptophyta</taxon>
        <taxon>Embryophyta</taxon>
        <taxon>Tracheophyta</taxon>
        <taxon>Spermatophyta</taxon>
        <taxon>Magnoliopsida</taxon>
        <taxon>eudicotyledons</taxon>
        <taxon>Gunneridae</taxon>
        <taxon>Pentapetalae</taxon>
        <taxon>asterids</taxon>
        <taxon>lamiids</taxon>
        <taxon>Solanales</taxon>
        <taxon>Solanaceae</taxon>
        <taxon>Solanoideae</taxon>
        <taxon>Solaneae</taxon>
        <taxon>Solanum</taxon>
    </lineage>
</organism>
<reference evidence="1 2" key="1">
    <citation type="submission" date="2020-09" db="EMBL/GenBank/DDBJ databases">
        <title>De no assembly of potato wild relative species, Solanum commersonii.</title>
        <authorList>
            <person name="Cho K."/>
        </authorList>
    </citation>
    <scope>NUCLEOTIDE SEQUENCE [LARGE SCALE GENOMIC DNA]</scope>
    <source>
        <strain evidence="1">LZ3.2</strain>
        <tissue evidence="1">Leaf</tissue>
    </source>
</reference>
<evidence type="ECO:0000313" key="2">
    <source>
        <dbReference type="Proteomes" id="UP000824120"/>
    </source>
</evidence>
<comment type="caution">
    <text evidence="1">The sequence shown here is derived from an EMBL/GenBank/DDBJ whole genome shotgun (WGS) entry which is preliminary data.</text>
</comment>
<sequence>MDKRLLMGYTPKIKASQFCRPLTIVNVPFHLTFYLICKPKHLKYKKTFFSNISHKLLYKYSREDHGFRHSFFFFAWSKRGHRDQDSQHVVILLERPFSTPPSLCINKD</sequence>
<evidence type="ECO:0000313" key="1">
    <source>
        <dbReference type="EMBL" id="KAG5577706.1"/>
    </source>
</evidence>
<dbReference type="EMBL" id="JACXVP010000011">
    <property type="protein sequence ID" value="KAG5577706.1"/>
    <property type="molecule type" value="Genomic_DNA"/>
</dbReference>
<accession>A0A9J5WQ24</accession>
<protein>
    <submittedName>
        <fullName evidence="1">Uncharacterized protein</fullName>
    </submittedName>
</protein>